<dbReference type="Proteomes" id="UP000050794">
    <property type="component" value="Unassembled WGS sequence"/>
</dbReference>
<reference evidence="5 6" key="2">
    <citation type="submission" date="2018-11" db="EMBL/GenBank/DDBJ databases">
        <authorList>
            <consortium name="Pathogen Informatics"/>
        </authorList>
    </citation>
    <scope>NUCLEOTIDE SEQUENCE [LARGE SCALE GENOMIC DNA]</scope>
</reference>
<evidence type="ECO:0000313" key="5">
    <source>
        <dbReference type="EMBL" id="VDM28475.1"/>
    </source>
</evidence>
<evidence type="ECO:0000256" key="2">
    <source>
        <dbReference type="PROSITE-ProRule" id="PRU01211"/>
    </source>
</evidence>
<dbReference type="EMBL" id="UYWY01003006">
    <property type="protein sequence ID" value="VDM28475.1"/>
    <property type="molecule type" value="Genomic_DNA"/>
</dbReference>
<dbReference type="GO" id="GO:0004222">
    <property type="term" value="F:metalloendopeptidase activity"/>
    <property type="evidence" value="ECO:0007669"/>
    <property type="project" value="UniProtKB-UniRule"/>
</dbReference>
<keyword evidence="6" id="KW-1185">Reference proteome</keyword>
<dbReference type="WBParaSite" id="TCNE_0000275701-mRNA-1">
    <property type="protein sequence ID" value="TCNE_0000275701-mRNA-1"/>
    <property type="gene ID" value="TCNE_0000275701"/>
</dbReference>
<feature type="binding site" evidence="2">
    <location>
        <position position="142"/>
    </location>
    <ligand>
        <name>Zn(2+)</name>
        <dbReference type="ChEBI" id="CHEBI:29105"/>
        <note>catalytic</note>
    </ligand>
</feature>
<evidence type="ECO:0000259" key="4">
    <source>
        <dbReference type="PROSITE" id="PS51864"/>
    </source>
</evidence>
<dbReference type="Gene3D" id="3.40.390.10">
    <property type="entry name" value="Collagenase (Catalytic Domain)"/>
    <property type="match status" value="1"/>
</dbReference>
<dbReference type="GO" id="GO:0008270">
    <property type="term" value="F:zinc ion binding"/>
    <property type="evidence" value="ECO:0007669"/>
    <property type="project" value="UniProtKB-UniRule"/>
</dbReference>
<dbReference type="EC" id="3.4.24.-" evidence="3"/>
<keyword evidence="2 3" id="KW-0645">Protease</keyword>
<comment type="cofactor">
    <cofactor evidence="2 3">
        <name>Zn(2+)</name>
        <dbReference type="ChEBI" id="CHEBI:29105"/>
    </cofactor>
    <text evidence="2 3">Binds 1 zinc ion per subunit.</text>
</comment>
<proteinExistence type="predicted"/>
<dbReference type="PANTHER" id="PTHR10127">
    <property type="entry name" value="DISCOIDIN, CUB, EGF, LAMININ , AND ZINC METALLOPROTEASE DOMAIN CONTAINING"/>
    <property type="match status" value="1"/>
</dbReference>
<organism evidence="6 7">
    <name type="scientific">Toxocara canis</name>
    <name type="common">Canine roundworm</name>
    <dbReference type="NCBI Taxonomy" id="6265"/>
    <lineage>
        <taxon>Eukaryota</taxon>
        <taxon>Metazoa</taxon>
        <taxon>Ecdysozoa</taxon>
        <taxon>Nematoda</taxon>
        <taxon>Chromadorea</taxon>
        <taxon>Rhabditida</taxon>
        <taxon>Spirurina</taxon>
        <taxon>Ascaridomorpha</taxon>
        <taxon>Ascaridoidea</taxon>
        <taxon>Toxocaridae</taxon>
        <taxon>Toxocara</taxon>
    </lineage>
</organism>
<keyword evidence="2 3" id="KW-0479">Metal-binding</keyword>
<comment type="caution">
    <text evidence="2">Lacks conserved residue(s) required for the propagation of feature annotation.</text>
</comment>
<dbReference type="InterPro" id="IPR024079">
    <property type="entry name" value="MetalloPept_cat_dom_sf"/>
</dbReference>
<dbReference type="InterPro" id="IPR001506">
    <property type="entry name" value="Peptidase_M12A"/>
</dbReference>
<dbReference type="SUPFAM" id="SSF55486">
    <property type="entry name" value="Metalloproteases ('zincins'), catalytic domain"/>
    <property type="match status" value="1"/>
</dbReference>
<dbReference type="Pfam" id="PF01400">
    <property type="entry name" value="Astacin"/>
    <property type="match status" value="1"/>
</dbReference>
<keyword evidence="1" id="KW-1015">Disulfide bond</keyword>
<dbReference type="PRINTS" id="PR00480">
    <property type="entry name" value="ASTACIN"/>
</dbReference>
<keyword evidence="2 3" id="KW-0378">Hydrolase</keyword>
<feature type="binding site" evidence="2">
    <location>
        <position position="152"/>
    </location>
    <ligand>
        <name>Zn(2+)</name>
        <dbReference type="ChEBI" id="CHEBI:29105"/>
        <note>catalytic</note>
    </ligand>
</feature>
<sequence>MYFKVVAADDGTFQNDILLTEHQSNWLLNEINALDGRRKRDSVFLENAPLQRWQSGTPIKYSFHSSLNADDEEVVRKALRAIEKSTCIRFEYVAERPKSTYIYYVKNPDPTICGLSFIGRVDPVNPIYLSFMCADSIGVAVHETMHALGVNHQQLRADRDEYVSVQWTNINPQQYDYFAIADTSQFTSYGVGYDYYSIMHYSPFVGGIDPNKPTLVPKLQPERFIKVNDSMYG</sequence>
<name>A0A183U2N7_TOXCA</name>
<dbReference type="PROSITE" id="PS51864">
    <property type="entry name" value="ASTACIN"/>
    <property type="match status" value="1"/>
</dbReference>
<reference evidence="7" key="1">
    <citation type="submission" date="2016-06" db="UniProtKB">
        <authorList>
            <consortium name="WormBaseParasite"/>
        </authorList>
    </citation>
    <scope>IDENTIFICATION</scope>
</reference>
<dbReference type="SMART" id="SM00235">
    <property type="entry name" value="ZnMc"/>
    <property type="match status" value="1"/>
</dbReference>
<dbReference type="GO" id="GO:0006508">
    <property type="term" value="P:proteolysis"/>
    <property type="evidence" value="ECO:0007669"/>
    <property type="project" value="UniProtKB-KW"/>
</dbReference>
<protein>
    <recommendedName>
        <fullName evidence="3">Metalloendopeptidase</fullName>
        <ecNumber evidence="3">3.4.24.-</ecNumber>
    </recommendedName>
</protein>
<evidence type="ECO:0000313" key="6">
    <source>
        <dbReference type="Proteomes" id="UP000050794"/>
    </source>
</evidence>
<feature type="binding site" evidence="2">
    <location>
        <position position="146"/>
    </location>
    <ligand>
        <name>Zn(2+)</name>
        <dbReference type="ChEBI" id="CHEBI:29105"/>
        <note>catalytic</note>
    </ligand>
</feature>
<dbReference type="PANTHER" id="PTHR10127:SF802">
    <property type="entry name" value="ZINC METALLOPROTEINASE NAS-10"/>
    <property type="match status" value="1"/>
</dbReference>
<accession>A0A183U2N7</accession>
<dbReference type="AlphaFoldDB" id="A0A183U2N7"/>
<feature type="domain" description="Peptidase M12A" evidence="4">
    <location>
        <begin position="47"/>
        <end position="233"/>
    </location>
</feature>
<gene>
    <name evidence="5" type="ORF">TCNE_LOCUS2758</name>
</gene>
<dbReference type="InterPro" id="IPR006026">
    <property type="entry name" value="Peptidase_Metallo"/>
</dbReference>
<evidence type="ECO:0000256" key="3">
    <source>
        <dbReference type="RuleBase" id="RU361183"/>
    </source>
</evidence>
<keyword evidence="2 3" id="KW-0862">Zinc</keyword>
<keyword evidence="2 3" id="KW-0482">Metalloprotease</keyword>
<evidence type="ECO:0000313" key="7">
    <source>
        <dbReference type="WBParaSite" id="TCNE_0000275701-mRNA-1"/>
    </source>
</evidence>
<evidence type="ECO:0000256" key="1">
    <source>
        <dbReference type="ARBA" id="ARBA00023157"/>
    </source>
</evidence>
<feature type="active site" evidence="2">
    <location>
        <position position="143"/>
    </location>
</feature>